<evidence type="ECO:0000313" key="5">
    <source>
        <dbReference type="Proteomes" id="UP000800092"/>
    </source>
</evidence>
<evidence type="ECO:0000256" key="1">
    <source>
        <dbReference type="ARBA" id="ARBA00006484"/>
    </source>
</evidence>
<dbReference type="Gene3D" id="3.40.50.720">
    <property type="entry name" value="NAD(P)-binding Rossmann-like Domain"/>
    <property type="match status" value="1"/>
</dbReference>
<dbReference type="PANTHER" id="PTHR43639">
    <property type="entry name" value="OXIDOREDUCTASE, SHORT-CHAIN DEHYDROGENASE/REDUCTASE FAMILY (AFU_ORTHOLOGUE AFUA_5G02870)"/>
    <property type="match status" value="1"/>
</dbReference>
<dbReference type="EMBL" id="ML991827">
    <property type="protein sequence ID" value="KAF2231443.1"/>
    <property type="molecule type" value="Genomic_DNA"/>
</dbReference>
<dbReference type="PRINTS" id="PR00081">
    <property type="entry name" value="GDHRDH"/>
</dbReference>
<comment type="similarity">
    <text evidence="1">Belongs to the short-chain dehydrogenases/reductases (SDR) family.</text>
</comment>
<organism evidence="4 5">
    <name type="scientific">Viridothelium virens</name>
    <name type="common">Speckled blister lichen</name>
    <name type="synonym">Trypethelium virens</name>
    <dbReference type="NCBI Taxonomy" id="1048519"/>
    <lineage>
        <taxon>Eukaryota</taxon>
        <taxon>Fungi</taxon>
        <taxon>Dikarya</taxon>
        <taxon>Ascomycota</taxon>
        <taxon>Pezizomycotina</taxon>
        <taxon>Dothideomycetes</taxon>
        <taxon>Dothideomycetes incertae sedis</taxon>
        <taxon>Trypetheliales</taxon>
        <taxon>Trypetheliaceae</taxon>
        <taxon>Viridothelium</taxon>
    </lineage>
</organism>
<keyword evidence="3" id="KW-0560">Oxidoreductase</keyword>
<dbReference type="OrthoDB" id="294295at2759"/>
<evidence type="ECO:0000256" key="3">
    <source>
        <dbReference type="ARBA" id="ARBA00023002"/>
    </source>
</evidence>
<dbReference type="SUPFAM" id="SSF51735">
    <property type="entry name" value="NAD(P)-binding Rossmann-fold domains"/>
    <property type="match status" value="1"/>
</dbReference>
<protein>
    <submittedName>
        <fullName evidence="4">Oxidoreductase</fullName>
    </submittedName>
</protein>
<accession>A0A6A6H1J4</accession>
<gene>
    <name evidence="4" type="ORF">EV356DRAFT_518602</name>
</gene>
<keyword evidence="5" id="KW-1185">Reference proteome</keyword>
<dbReference type="Pfam" id="PF13561">
    <property type="entry name" value="adh_short_C2"/>
    <property type="match status" value="1"/>
</dbReference>
<evidence type="ECO:0000313" key="4">
    <source>
        <dbReference type="EMBL" id="KAF2231443.1"/>
    </source>
</evidence>
<proteinExistence type="inferred from homology"/>
<dbReference type="InterPro" id="IPR002347">
    <property type="entry name" value="SDR_fam"/>
</dbReference>
<name>A0A6A6H1J4_VIRVR</name>
<sequence length="271" mass="28557">MSTSNTEPTPFAENAAVSTTGRLSGKVALITGGASGFGAAMSALFSQQGCRVLLADLNESGAQTLAQQLGENVRAEKMNVTLGDDWHRVVDGILSAWGRLDILINNAGTSYKNKPTLDVTEVEFDRVFDVNVKSIFWSVNVAIPAMRKLGNGGSVINIASIGSVRPRPGLVWYNATKGAVSNATKALAAEYGPDQIRVNALCPLLSGTALFSAFTGVENTPENVQRFLGNVPLGRLTEPSDVANAALFLASDEGKFVNGVNLEVDGGRQWG</sequence>
<dbReference type="Proteomes" id="UP000800092">
    <property type="component" value="Unassembled WGS sequence"/>
</dbReference>
<dbReference type="GO" id="GO:0016491">
    <property type="term" value="F:oxidoreductase activity"/>
    <property type="evidence" value="ECO:0007669"/>
    <property type="project" value="UniProtKB-KW"/>
</dbReference>
<reference evidence="4" key="1">
    <citation type="journal article" date="2020" name="Stud. Mycol.">
        <title>101 Dothideomycetes genomes: a test case for predicting lifestyles and emergence of pathogens.</title>
        <authorList>
            <person name="Haridas S."/>
            <person name="Albert R."/>
            <person name="Binder M."/>
            <person name="Bloem J."/>
            <person name="Labutti K."/>
            <person name="Salamov A."/>
            <person name="Andreopoulos B."/>
            <person name="Baker S."/>
            <person name="Barry K."/>
            <person name="Bills G."/>
            <person name="Bluhm B."/>
            <person name="Cannon C."/>
            <person name="Castanera R."/>
            <person name="Culley D."/>
            <person name="Daum C."/>
            <person name="Ezra D."/>
            <person name="Gonzalez J."/>
            <person name="Henrissat B."/>
            <person name="Kuo A."/>
            <person name="Liang C."/>
            <person name="Lipzen A."/>
            <person name="Lutzoni F."/>
            <person name="Magnuson J."/>
            <person name="Mondo S."/>
            <person name="Nolan M."/>
            <person name="Ohm R."/>
            <person name="Pangilinan J."/>
            <person name="Park H.-J."/>
            <person name="Ramirez L."/>
            <person name="Alfaro M."/>
            <person name="Sun H."/>
            <person name="Tritt A."/>
            <person name="Yoshinaga Y."/>
            <person name="Zwiers L.-H."/>
            <person name="Turgeon B."/>
            <person name="Goodwin S."/>
            <person name="Spatafora J."/>
            <person name="Crous P."/>
            <person name="Grigoriev I."/>
        </authorList>
    </citation>
    <scope>NUCLEOTIDE SEQUENCE</scope>
    <source>
        <strain evidence="4">Tuck. ex Michener</strain>
    </source>
</reference>
<evidence type="ECO:0000256" key="2">
    <source>
        <dbReference type="ARBA" id="ARBA00022857"/>
    </source>
</evidence>
<dbReference type="InterPro" id="IPR036291">
    <property type="entry name" value="NAD(P)-bd_dom_sf"/>
</dbReference>
<dbReference type="PRINTS" id="PR00080">
    <property type="entry name" value="SDRFAMILY"/>
</dbReference>
<dbReference type="NCBIfam" id="NF005559">
    <property type="entry name" value="PRK07231.1"/>
    <property type="match status" value="1"/>
</dbReference>
<dbReference type="PANTHER" id="PTHR43639:SF1">
    <property type="entry name" value="SHORT-CHAIN DEHYDROGENASE_REDUCTASE FAMILY PROTEIN"/>
    <property type="match status" value="1"/>
</dbReference>
<dbReference type="AlphaFoldDB" id="A0A6A6H1J4"/>
<dbReference type="FunFam" id="3.40.50.720:FF:000084">
    <property type="entry name" value="Short-chain dehydrogenase reductase"/>
    <property type="match status" value="1"/>
</dbReference>
<keyword evidence="2" id="KW-0521">NADP</keyword>